<proteinExistence type="predicted"/>
<sequence length="93" mass="10485">MKFVKENILDYIKRIVEANHADTQSRRITTVELSVSEWSELEATVAVPRHQPSIKLAVCGGQMRHVVGSCAARPVNYNEVEIKLVRTATCEDF</sequence>
<dbReference type="AlphaFoldDB" id="A0A5N3QTC8"/>
<dbReference type="RefSeq" id="WP_150873148.1">
    <property type="nucleotide sequence ID" value="NZ_VWSE01000010.1"/>
</dbReference>
<organism evidence="1 2">
    <name type="scientific">Vibrio fortis</name>
    <dbReference type="NCBI Taxonomy" id="212667"/>
    <lineage>
        <taxon>Bacteria</taxon>
        <taxon>Pseudomonadati</taxon>
        <taxon>Pseudomonadota</taxon>
        <taxon>Gammaproteobacteria</taxon>
        <taxon>Vibrionales</taxon>
        <taxon>Vibrionaceae</taxon>
        <taxon>Vibrio</taxon>
    </lineage>
</organism>
<name>A0A5N3QTC8_9VIBR</name>
<evidence type="ECO:0000313" key="1">
    <source>
        <dbReference type="EMBL" id="KAB0285447.1"/>
    </source>
</evidence>
<accession>A0A5N3QTC8</accession>
<protein>
    <submittedName>
        <fullName evidence="1">Uncharacterized protein</fullName>
    </submittedName>
</protein>
<comment type="caution">
    <text evidence="1">The sequence shown here is derived from an EMBL/GenBank/DDBJ whole genome shotgun (WGS) entry which is preliminary data.</text>
</comment>
<dbReference type="EMBL" id="VWSE01000010">
    <property type="protein sequence ID" value="KAB0285447.1"/>
    <property type="molecule type" value="Genomic_DNA"/>
</dbReference>
<evidence type="ECO:0000313" key="2">
    <source>
        <dbReference type="Proteomes" id="UP000326789"/>
    </source>
</evidence>
<dbReference type="Proteomes" id="UP000326789">
    <property type="component" value="Unassembled WGS sequence"/>
</dbReference>
<reference evidence="1 2" key="1">
    <citation type="submission" date="2019-09" db="EMBL/GenBank/DDBJ databases">
        <title>Whole genome sequence of Vibrio fortis.</title>
        <authorList>
            <person name="Das S.K."/>
        </authorList>
    </citation>
    <scope>NUCLEOTIDE SEQUENCE [LARGE SCALE GENOMIC DNA]</scope>
    <source>
        <strain evidence="1 2">AN60</strain>
    </source>
</reference>
<gene>
    <name evidence="1" type="ORF">F2P58_23315</name>
</gene>